<dbReference type="AlphaFoldDB" id="A0A5E8CJE0"/>
<evidence type="ECO:0000313" key="2">
    <source>
        <dbReference type="EMBL" id="VVU95458.1"/>
    </source>
</evidence>
<protein>
    <submittedName>
        <fullName evidence="2">Uncharacterized protein</fullName>
    </submittedName>
</protein>
<proteinExistence type="predicted"/>
<keyword evidence="1" id="KW-1133">Transmembrane helix</keyword>
<evidence type="ECO:0000256" key="1">
    <source>
        <dbReference type="SAM" id="Phobius"/>
    </source>
</evidence>
<dbReference type="EMBL" id="CABVLZ010000004">
    <property type="protein sequence ID" value="VVU95458.1"/>
    <property type="molecule type" value="Genomic_DNA"/>
</dbReference>
<keyword evidence="1" id="KW-0812">Transmembrane</keyword>
<feature type="transmembrane region" description="Helical" evidence="1">
    <location>
        <begin position="6"/>
        <end position="29"/>
    </location>
</feature>
<accession>A0A5E8CJE0</accession>
<name>A0A5E8CJE0_9ZZZZ</name>
<keyword evidence="1" id="KW-0472">Membrane</keyword>
<organism evidence="2">
    <name type="scientific">seawater metagenome</name>
    <dbReference type="NCBI Taxonomy" id="1561972"/>
    <lineage>
        <taxon>unclassified sequences</taxon>
        <taxon>metagenomes</taxon>
        <taxon>ecological metagenomes</taxon>
    </lineage>
</organism>
<sequence>MDKYLWGGIITAGCASAGSILYIAITDLYKIKITKKQNTVTEIKSYQQFLNSGLIIGLSIGVSRAYLDYPILNQAT</sequence>
<gene>
    <name evidence="2" type="ORF">CPAV1605_1209</name>
</gene>
<reference evidence="2" key="1">
    <citation type="submission" date="2019-09" db="EMBL/GenBank/DDBJ databases">
        <authorList>
            <person name="Needham M D."/>
        </authorList>
    </citation>
    <scope>NUCLEOTIDE SEQUENCE</scope>
</reference>